<accession>A0ABS0NB36</accession>
<dbReference type="RefSeq" id="WP_197903312.1">
    <property type="nucleotide sequence ID" value="NZ_JACSGR010000005.1"/>
</dbReference>
<dbReference type="Proteomes" id="UP000768471">
    <property type="component" value="Unassembled WGS sequence"/>
</dbReference>
<keyword evidence="2" id="KW-1185">Reference proteome</keyword>
<evidence type="ECO:0000313" key="2">
    <source>
        <dbReference type="Proteomes" id="UP000768471"/>
    </source>
</evidence>
<organism evidence="1 2">
    <name type="scientific">Eikenella glucosivorans</name>
    <dbReference type="NCBI Taxonomy" id="2766967"/>
    <lineage>
        <taxon>Bacteria</taxon>
        <taxon>Pseudomonadati</taxon>
        <taxon>Pseudomonadota</taxon>
        <taxon>Betaproteobacteria</taxon>
        <taxon>Neisseriales</taxon>
        <taxon>Neisseriaceae</taxon>
        <taxon>Eikenella</taxon>
    </lineage>
</organism>
<reference evidence="1 2" key="1">
    <citation type="submission" date="2020-09" db="EMBL/GenBank/DDBJ databases">
        <title>Eikenella S3660 sp. nov., isolated from a throat swab.</title>
        <authorList>
            <person name="Buhl M."/>
        </authorList>
    </citation>
    <scope>NUCLEOTIDE SEQUENCE [LARGE SCALE GENOMIC DNA]</scope>
    <source>
        <strain evidence="1 2">S3360</strain>
    </source>
</reference>
<evidence type="ECO:0000313" key="1">
    <source>
        <dbReference type="EMBL" id="MBH5329480.1"/>
    </source>
</evidence>
<name>A0ABS0NB36_9NEIS</name>
<sequence length="174" mass="20276">MITKLRITIRLLPEKPAEYRVCTVSNRNILAKLNKAEVSIYVAGCLRLMPEQVIKWEKAPEEFYQADKLLELMFSDGFIRYNSENDPMLLKQFKNDSDDDSIYDSSISFKLEDLQKYDSRSTPEIKGLFIGAPRTNIPIEEHVYFCPVLVSLDTKQEFQPKLKIEYDVDSFDFS</sequence>
<proteinExistence type="predicted"/>
<dbReference type="EMBL" id="JACSGR010000005">
    <property type="protein sequence ID" value="MBH5329480.1"/>
    <property type="molecule type" value="Genomic_DNA"/>
</dbReference>
<comment type="caution">
    <text evidence="1">The sequence shown here is derived from an EMBL/GenBank/DDBJ whole genome shotgun (WGS) entry which is preliminary data.</text>
</comment>
<gene>
    <name evidence="1" type="ORF">H9Q10_07345</name>
</gene>
<protein>
    <submittedName>
        <fullName evidence="1">Uncharacterized protein</fullName>
    </submittedName>
</protein>